<dbReference type="SMART" id="SM00220">
    <property type="entry name" value="S_TKc"/>
    <property type="match status" value="1"/>
</dbReference>
<keyword evidence="1" id="KW-0732">Signal</keyword>
<dbReference type="InterPro" id="IPR019236">
    <property type="entry name" value="APP1_cat"/>
</dbReference>
<dbReference type="InterPro" id="IPR000719">
    <property type="entry name" value="Prot_kinase_dom"/>
</dbReference>
<dbReference type="GO" id="GO:0008195">
    <property type="term" value="F:phosphatidate phosphatase activity"/>
    <property type="evidence" value="ECO:0007669"/>
    <property type="project" value="InterPro"/>
</dbReference>
<sequence>MLQSCLFALTLAGLSAASPAPAPAPAPSPAPAPAPAPAPQVLSSAESIFSSATGAVASALPTILGNWPSLSDIEKKIGVSNGNDLENVSASALLIPSYANFSGDSWNVRFYGLAYKLPNISTSDLDSLIDGLSTNDLNSTQRSLLQNRTQDLASIPIPKANLTALVFANGSAVTNSSGIQLATTDDVGEFDRFVPVPGLGGNTTSVKIAQTGIMNVTGPGNGTVILVPSAGISVVSDIDDVMRITKVYVPNEGLNNSFVQPYVNVPGIPELYEHWNETLPGVAFHYDTTTPVELTRTYVDYLFSNFPVGSLEMRPINITQPSQILEARQNSLLKLFQTFPQRKFVLVGDSSSSTLLSAYPQIAQQFPNQIACIFIRNTSATDPDDKIPYSTKEFKNLPNNTWFFYRTADDLYNLNITSGQCRNDSVPQNVTFSEQGGILGNGSNGATGLIIGRAQYAAAALGTVAALVLPSELLSWRIPGPNLEDDVALWENARKIFEDVDIYLWKQTDVCYQRAREGETVLSSGFAYIRKQRVQCWGSITQKFNKSNGSCHGATTADGHSVVARIVAIGDSGQNHLNALRKLACGADSLLVDNHTIPLWREVHFEDMVFGVFPFVGETLENCYARWIQNSVGDIIDMILQALEGLAFVHSKSIAHRDADKANFLVQWHPESLDTMQVPIVRPRVYLNDFERAWELPTCMFDNDMDPQSHMYTRPTAPEVQSGEPYDAFKTDVWQFSTSFWNFRSTVPAIDEILEAMRDDNAATRPSCSEARDRLAVILHATVPIDLLIPPEVYEEPLESDCEEGGHLPEAKCAEDQRLGLVPQKGI</sequence>
<accession>A0AAD7XIM6</accession>
<dbReference type="PROSITE" id="PS50011">
    <property type="entry name" value="PROTEIN_KINASE_DOM"/>
    <property type="match status" value="1"/>
</dbReference>
<dbReference type="Gene3D" id="1.10.510.10">
    <property type="entry name" value="Transferase(Phosphotransferase) domain 1"/>
    <property type="match status" value="1"/>
</dbReference>
<keyword evidence="4" id="KW-1185">Reference proteome</keyword>
<comment type="caution">
    <text evidence="3">The sequence shown here is derived from an EMBL/GenBank/DDBJ whole genome shotgun (WGS) entry which is preliminary data.</text>
</comment>
<feature type="chain" id="PRO_5041922184" description="Protein kinase domain-containing protein" evidence="1">
    <location>
        <begin position="17"/>
        <end position="827"/>
    </location>
</feature>
<dbReference type="GO" id="GO:0030479">
    <property type="term" value="C:actin cortical patch"/>
    <property type="evidence" value="ECO:0007669"/>
    <property type="project" value="TreeGrafter"/>
</dbReference>
<dbReference type="SUPFAM" id="SSF56112">
    <property type="entry name" value="Protein kinase-like (PK-like)"/>
    <property type="match status" value="1"/>
</dbReference>
<name>A0AAD7XIM6_9APHY</name>
<dbReference type="PANTHER" id="PTHR28208:SF2">
    <property type="entry name" value="PHOSPHATIDATE PHOSPHATASE APP1 CATALYTIC DOMAIN-CONTAINING PROTEIN"/>
    <property type="match status" value="1"/>
</dbReference>
<evidence type="ECO:0000259" key="2">
    <source>
        <dbReference type="PROSITE" id="PS50011"/>
    </source>
</evidence>
<evidence type="ECO:0000256" key="1">
    <source>
        <dbReference type="SAM" id="SignalP"/>
    </source>
</evidence>
<dbReference type="AlphaFoldDB" id="A0AAD7XIM6"/>
<proteinExistence type="predicted"/>
<reference evidence="3" key="1">
    <citation type="submission" date="2022-11" db="EMBL/GenBank/DDBJ databases">
        <title>Genome Sequence of Cubamyces cubensis.</title>
        <authorList>
            <person name="Buettner E."/>
        </authorList>
    </citation>
    <scope>NUCLEOTIDE SEQUENCE</scope>
    <source>
        <strain evidence="3">MPL-01</strain>
    </source>
</reference>
<gene>
    <name evidence="3" type="ORF">ONZ51_g460</name>
</gene>
<feature type="domain" description="Protein kinase" evidence="2">
    <location>
        <begin position="526"/>
        <end position="827"/>
    </location>
</feature>
<dbReference type="GO" id="GO:0004672">
    <property type="term" value="F:protein kinase activity"/>
    <property type="evidence" value="ECO:0007669"/>
    <property type="project" value="InterPro"/>
</dbReference>
<dbReference type="Pfam" id="PF09949">
    <property type="entry name" value="APP1_cat"/>
    <property type="match status" value="1"/>
</dbReference>
<dbReference type="PANTHER" id="PTHR28208">
    <property type="entry name" value="PHOSPHATIDATE PHOSPHATASE APP1"/>
    <property type="match status" value="1"/>
</dbReference>
<organism evidence="3 4">
    <name type="scientific">Trametes cubensis</name>
    <dbReference type="NCBI Taxonomy" id="1111947"/>
    <lineage>
        <taxon>Eukaryota</taxon>
        <taxon>Fungi</taxon>
        <taxon>Dikarya</taxon>
        <taxon>Basidiomycota</taxon>
        <taxon>Agaricomycotina</taxon>
        <taxon>Agaricomycetes</taxon>
        <taxon>Polyporales</taxon>
        <taxon>Polyporaceae</taxon>
        <taxon>Trametes</taxon>
    </lineage>
</organism>
<dbReference type="InterPro" id="IPR011009">
    <property type="entry name" value="Kinase-like_dom_sf"/>
</dbReference>
<protein>
    <recommendedName>
        <fullName evidence="2">Protein kinase domain-containing protein</fullName>
    </recommendedName>
</protein>
<dbReference type="GO" id="GO:0005524">
    <property type="term" value="F:ATP binding"/>
    <property type="evidence" value="ECO:0007669"/>
    <property type="project" value="InterPro"/>
</dbReference>
<dbReference type="EMBL" id="JAPEVG010000005">
    <property type="protein sequence ID" value="KAJ8501700.1"/>
    <property type="molecule type" value="Genomic_DNA"/>
</dbReference>
<dbReference type="Proteomes" id="UP001215151">
    <property type="component" value="Unassembled WGS sequence"/>
</dbReference>
<evidence type="ECO:0000313" key="4">
    <source>
        <dbReference type="Proteomes" id="UP001215151"/>
    </source>
</evidence>
<dbReference type="InterPro" id="IPR052935">
    <property type="entry name" value="Mg2+_PAP"/>
</dbReference>
<feature type="signal peptide" evidence="1">
    <location>
        <begin position="1"/>
        <end position="16"/>
    </location>
</feature>
<evidence type="ECO:0000313" key="3">
    <source>
        <dbReference type="EMBL" id="KAJ8501700.1"/>
    </source>
</evidence>